<evidence type="ECO:0000256" key="7">
    <source>
        <dbReference type="RuleBase" id="RU000416"/>
    </source>
</evidence>
<keyword evidence="3 6" id="KW-0949">S-adenosyl-L-methionine</keyword>
<evidence type="ECO:0000256" key="2">
    <source>
        <dbReference type="ARBA" id="ARBA00022679"/>
    </source>
</evidence>
<dbReference type="PROSITE" id="PS00094">
    <property type="entry name" value="C5_MTASE_1"/>
    <property type="match status" value="1"/>
</dbReference>
<dbReference type="GO" id="GO:0044027">
    <property type="term" value="P:negative regulation of gene expression via chromosomal CpG island methylation"/>
    <property type="evidence" value="ECO:0007669"/>
    <property type="project" value="TreeGrafter"/>
</dbReference>
<dbReference type="PRINTS" id="PR00105">
    <property type="entry name" value="C5METTRFRASE"/>
</dbReference>
<dbReference type="PANTHER" id="PTHR10629:SF52">
    <property type="entry name" value="DNA (CYTOSINE-5)-METHYLTRANSFERASE 1"/>
    <property type="match status" value="1"/>
</dbReference>
<evidence type="ECO:0000256" key="5">
    <source>
        <dbReference type="ARBA" id="ARBA00047422"/>
    </source>
</evidence>
<feature type="active site" evidence="6">
    <location>
        <position position="80"/>
    </location>
</feature>
<reference evidence="12" key="1">
    <citation type="submission" date="2016-03" db="EMBL/GenBank/DDBJ databases">
        <title>Draft genome sequence of Paenibacillus glacialis DSM 22343.</title>
        <authorList>
            <person name="Shin S.-K."/>
            <person name="Yi H."/>
        </authorList>
    </citation>
    <scope>NUCLEOTIDE SEQUENCE [LARGE SCALE GENOMIC DNA]</scope>
    <source>
        <strain evidence="12">NBRC 105008</strain>
    </source>
</reference>
<protein>
    <recommendedName>
        <fullName evidence="8">Cytosine-specific methyltransferase</fullName>
        <ecNumber evidence="8">2.1.1.37</ecNumber>
    </recommendedName>
</protein>
<dbReference type="InterPro" id="IPR018117">
    <property type="entry name" value="C5_DNA_meth_AS"/>
</dbReference>
<reference evidence="9 14" key="4">
    <citation type="submission" date="2019-07" db="EMBL/GenBank/DDBJ databases">
        <title>Whole genome shotgun sequence of Flavobacterium glycines NBRC 105008.</title>
        <authorList>
            <person name="Hosoyama A."/>
            <person name="Uohara A."/>
            <person name="Ohji S."/>
            <person name="Ichikawa N."/>
        </authorList>
    </citation>
    <scope>NUCLEOTIDE SEQUENCE [LARGE SCALE GENOMIC DNA]</scope>
    <source>
        <strain evidence="9 14">NBRC 105008</strain>
    </source>
</reference>
<dbReference type="STRING" id="551990.SAMN05192550_0635"/>
<dbReference type="Proteomes" id="UP000182367">
    <property type="component" value="Unassembled WGS sequence"/>
</dbReference>
<evidence type="ECO:0000313" key="10">
    <source>
        <dbReference type="EMBL" id="OCB71318.1"/>
    </source>
</evidence>
<dbReference type="EMBL" id="BJVF01000001">
    <property type="protein sequence ID" value="GEL10332.1"/>
    <property type="molecule type" value="Genomic_DNA"/>
</dbReference>
<dbReference type="PROSITE" id="PS51679">
    <property type="entry name" value="SAM_MT_C5"/>
    <property type="match status" value="1"/>
</dbReference>
<dbReference type="Proteomes" id="UP000321579">
    <property type="component" value="Unassembled WGS sequence"/>
</dbReference>
<evidence type="ECO:0000256" key="3">
    <source>
        <dbReference type="ARBA" id="ARBA00022691"/>
    </source>
</evidence>
<dbReference type="InterPro" id="IPR001525">
    <property type="entry name" value="C5_MeTfrase"/>
</dbReference>
<dbReference type="EMBL" id="FNEO01000001">
    <property type="protein sequence ID" value="SDI72060.1"/>
    <property type="molecule type" value="Genomic_DNA"/>
</dbReference>
<comment type="similarity">
    <text evidence="6 7">Belongs to the class I-like SAM-binding methyltransferase superfamily. C5-methyltransferase family.</text>
</comment>
<dbReference type="EMBL" id="LVEO01000018">
    <property type="protein sequence ID" value="OCB71318.1"/>
    <property type="molecule type" value="Genomic_DNA"/>
</dbReference>
<dbReference type="InterPro" id="IPR029063">
    <property type="entry name" value="SAM-dependent_MTases_sf"/>
</dbReference>
<evidence type="ECO:0000313" key="14">
    <source>
        <dbReference type="Proteomes" id="UP000321579"/>
    </source>
</evidence>
<reference evidence="10" key="2">
    <citation type="submission" date="2016-03" db="EMBL/GenBank/DDBJ databases">
        <authorList>
            <person name="Ploux O."/>
        </authorList>
    </citation>
    <scope>NUCLEOTIDE SEQUENCE</scope>
    <source>
        <strain evidence="10">NBRC 105008</strain>
    </source>
</reference>
<dbReference type="RefSeq" id="WP_066327768.1">
    <property type="nucleotide sequence ID" value="NZ_BJVF01000001.1"/>
</dbReference>
<name>A0A1B9DNP8_9FLAO</name>
<dbReference type="Gene3D" id="3.40.50.150">
    <property type="entry name" value="Vaccinia Virus protein VP39"/>
    <property type="match status" value="1"/>
</dbReference>
<accession>A0A1B9DNP8</accession>
<dbReference type="PANTHER" id="PTHR10629">
    <property type="entry name" value="CYTOSINE-SPECIFIC METHYLTRANSFERASE"/>
    <property type="match status" value="1"/>
</dbReference>
<dbReference type="GO" id="GO:0032259">
    <property type="term" value="P:methylation"/>
    <property type="evidence" value="ECO:0007669"/>
    <property type="project" value="UniProtKB-KW"/>
</dbReference>
<dbReference type="GO" id="GO:0003886">
    <property type="term" value="F:DNA (cytosine-5-)-methyltransferase activity"/>
    <property type="evidence" value="ECO:0007669"/>
    <property type="project" value="UniProtKB-EC"/>
</dbReference>
<evidence type="ECO:0000313" key="9">
    <source>
        <dbReference type="EMBL" id="GEL10332.1"/>
    </source>
</evidence>
<comment type="caution">
    <text evidence="10">The sequence shown here is derived from an EMBL/GenBank/DDBJ whole genome shotgun (WGS) entry which is preliminary data.</text>
</comment>
<dbReference type="SUPFAM" id="SSF53335">
    <property type="entry name" value="S-adenosyl-L-methionine-dependent methyltransferases"/>
    <property type="match status" value="1"/>
</dbReference>
<proteinExistence type="inferred from homology"/>
<evidence type="ECO:0000313" key="13">
    <source>
        <dbReference type="Proteomes" id="UP000182367"/>
    </source>
</evidence>
<gene>
    <name evidence="10" type="ORF">FBGL_08715</name>
    <name evidence="9" type="ORF">FGL01_10710</name>
    <name evidence="11" type="ORF">SAMN05192550_0635</name>
</gene>
<keyword evidence="4" id="KW-0680">Restriction system</keyword>
<dbReference type="InterPro" id="IPR050390">
    <property type="entry name" value="C5-Methyltransferase"/>
</dbReference>
<dbReference type="Pfam" id="PF00145">
    <property type="entry name" value="DNA_methylase"/>
    <property type="match status" value="1"/>
</dbReference>
<organism evidence="10 12">
    <name type="scientific">Flavobacterium glycines</name>
    <dbReference type="NCBI Taxonomy" id="551990"/>
    <lineage>
        <taxon>Bacteria</taxon>
        <taxon>Pseudomonadati</taxon>
        <taxon>Bacteroidota</taxon>
        <taxon>Flavobacteriia</taxon>
        <taxon>Flavobacteriales</taxon>
        <taxon>Flavobacteriaceae</taxon>
        <taxon>Flavobacterium</taxon>
    </lineage>
</organism>
<evidence type="ECO:0000256" key="6">
    <source>
        <dbReference type="PROSITE-ProRule" id="PRU01016"/>
    </source>
</evidence>
<evidence type="ECO:0000313" key="12">
    <source>
        <dbReference type="Proteomes" id="UP000093226"/>
    </source>
</evidence>
<evidence type="ECO:0000256" key="1">
    <source>
        <dbReference type="ARBA" id="ARBA00022603"/>
    </source>
</evidence>
<dbReference type="Gene3D" id="3.90.120.10">
    <property type="entry name" value="DNA Methylase, subunit A, domain 2"/>
    <property type="match status" value="1"/>
</dbReference>
<keyword evidence="2 6" id="KW-0808">Transferase</keyword>
<dbReference type="GO" id="GO:0003677">
    <property type="term" value="F:DNA binding"/>
    <property type="evidence" value="ECO:0007669"/>
    <property type="project" value="TreeGrafter"/>
</dbReference>
<dbReference type="NCBIfam" id="TIGR00675">
    <property type="entry name" value="dcm"/>
    <property type="match status" value="1"/>
</dbReference>
<evidence type="ECO:0000256" key="4">
    <source>
        <dbReference type="ARBA" id="ARBA00022747"/>
    </source>
</evidence>
<keyword evidence="1 6" id="KW-0489">Methyltransferase</keyword>
<comment type="catalytic activity">
    <reaction evidence="5 8">
        <text>a 2'-deoxycytidine in DNA + S-adenosyl-L-methionine = a 5-methyl-2'-deoxycytidine in DNA + S-adenosyl-L-homocysteine + H(+)</text>
        <dbReference type="Rhea" id="RHEA:13681"/>
        <dbReference type="Rhea" id="RHEA-COMP:11369"/>
        <dbReference type="Rhea" id="RHEA-COMP:11370"/>
        <dbReference type="ChEBI" id="CHEBI:15378"/>
        <dbReference type="ChEBI" id="CHEBI:57856"/>
        <dbReference type="ChEBI" id="CHEBI:59789"/>
        <dbReference type="ChEBI" id="CHEBI:85452"/>
        <dbReference type="ChEBI" id="CHEBI:85454"/>
        <dbReference type="EC" id="2.1.1.37"/>
    </reaction>
</comment>
<dbReference type="GO" id="GO:0009307">
    <property type="term" value="P:DNA restriction-modification system"/>
    <property type="evidence" value="ECO:0007669"/>
    <property type="project" value="UniProtKB-KW"/>
</dbReference>
<evidence type="ECO:0000256" key="8">
    <source>
        <dbReference type="RuleBase" id="RU000417"/>
    </source>
</evidence>
<evidence type="ECO:0000313" key="11">
    <source>
        <dbReference type="EMBL" id="SDI72060.1"/>
    </source>
</evidence>
<keyword evidence="13" id="KW-1185">Reference proteome</keyword>
<reference evidence="11 13" key="3">
    <citation type="submission" date="2016-10" db="EMBL/GenBank/DDBJ databases">
        <authorList>
            <person name="Varghese N."/>
            <person name="Submissions S."/>
        </authorList>
    </citation>
    <scope>NUCLEOTIDE SEQUENCE [LARGE SCALE GENOMIC DNA]</scope>
    <source>
        <strain evidence="11 13">Gm-149</strain>
    </source>
</reference>
<dbReference type="AlphaFoldDB" id="A0A1B9DNP8"/>
<sequence length="403" mass="46772">MYNFIDLFCGAGGFAKGFEMTGKFKCIGGIDNKPSAIETHKHNFKDSISICEDIRKVPPEKFNKLLNGQKVDLIIGGPPCPTFSTIGHAKIQSVYKDHDDKDITNDPRNDLFLDYFNYVDFFRPDIFVMENVPQFLTKYKGATFNAVKEIIERDLPEYELVKEVKVLNSVNYGVPQNRRRMILVGFKKGMGYKYPEITHWYKEGKFNINPNDSEIDIEKLDKHITVKSAISDLPKITDNWRISEVEYSKHTKLDQFQKLMREKTGKTVKNNICRLTNERAKKVFAHMHQGCIYMDLPPDVRKILPFREDIFKDRLKRLVENNPSWTVLAHIGMDGYMYIHPTEDRTLSVREAARIQSFPDDFVFIGNQQETYVQVGNAVPPLMAKKIAESVYFSFKKFYQKAK</sequence>
<dbReference type="OrthoDB" id="32195at2"/>
<dbReference type="Proteomes" id="UP000093226">
    <property type="component" value="Unassembled WGS sequence"/>
</dbReference>
<dbReference type="EC" id="2.1.1.37" evidence="8"/>